<dbReference type="GO" id="GO:0004707">
    <property type="term" value="F:MAP kinase activity"/>
    <property type="evidence" value="ECO:0007669"/>
    <property type="project" value="UniProtKB-EC"/>
</dbReference>
<dbReference type="PANTHER" id="PTHR24055">
    <property type="entry name" value="MITOGEN-ACTIVATED PROTEIN KINASE"/>
    <property type="match status" value="1"/>
</dbReference>
<dbReference type="GO" id="GO:0005524">
    <property type="term" value="F:ATP binding"/>
    <property type="evidence" value="ECO:0007669"/>
    <property type="project" value="UniProtKB-UniRule"/>
</dbReference>
<dbReference type="OrthoDB" id="192887at2759"/>
<keyword evidence="2 8" id="KW-0723">Serine/threonine-protein kinase</keyword>
<feature type="region of interest" description="Disordered" evidence="9">
    <location>
        <begin position="1"/>
        <end position="79"/>
    </location>
</feature>
<evidence type="ECO:0000256" key="3">
    <source>
        <dbReference type="ARBA" id="ARBA00022679"/>
    </source>
</evidence>
<feature type="region of interest" description="Disordered" evidence="9">
    <location>
        <begin position="509"/>
        <end position="577"/>
    </location>
</feature>
<dbReference type="InterPro" id="IPR050117">
    <property type="entry name" value="MAPK"/>
</dbReference>
<dbReference type="CDD" id="cd07834">
    <property type="entry name" value="STKc_MAPK"/>
    <property type="match status" value="1"/>
</dbReference>
<dbReference type="Gene3D" id="1.10.510.10">
    <property type="entry name" value="Transferase(Phosphotransferase) domain 1"/>
    <property type="match status" value="2"/>
</dbReference>
<keyword evidence="5 8" id="KW-0418">Kinase</keyword>
<keyword evidence="3 8" id="KW-0808">Transferase</keyword>
<evidence type="ECO:0000256" key="6">
    <source>
        <dbReference type="ARBA" id="ARBA00022840"/>
    </source>
</evidence>
<feature type="domain" description="Protein kinase" evidence="10">
    <location>
        <begin position="104"/>
        <end position="452"/>
    </location>
</feature>
<feature type="region of interest" description="Disordered" evidence="9">
    <location>
        <begin position="742"/>
        <end position="776"/>
    </location>
</feature>
<comment type="similarity">
    <text evidence="8">Belongs to the protein kinase superfamily. Ser/Thr protein kinase family. MAP kinase subfamily.</text>
</comment>
<dbReference type="AlphaFoldDB" id="A0A316YYT4"/>
<dbReference type="InterPro" id="IPR011009">
    <property type="entry name" value="Kinase-like_dom_sf"/>
</dbReference>
<evidence type="ECO:0000256" key="1">
    <source>
        <dbReference type="ARBA" id="ARBA00012411"/>
    </source>
</evidence>
<dbReference type="SMART" id="SM00220">
    <property type="entry name" value="S_TKc"/>
    <property type="match status" value="1"/>
</dbReference>
<evidence type="ECO:0000256" key="7">
    <source>
        <dbReference type="PROSITE-ProRule" id="PRU10141"/>
    </source>
</evidence>
<dbReference type="GeneID" id="37041802"/>
<keyword evidence="6 7" id="KW-0067">ATP-binding</keyword>
<protein>
    <recommendedName>
        <fullName evidence="1 8">Mitogen-activated protein kinase</fullName>
        <ecNumber evidence="1 8">2.7.11.24</ecNumber>
    </recommendedName>
</protein>
<keyword evidence="4 7" id="KW-0547">Nucleotide-binding</keyword>
<evidence type="ECO:0000256" key="9">
    <source>
        <dbReference type="SAM" id="MobiDB-lite"/>
    </source>
</evidence>
<feature type="compositionally biased region" description="Pro residues" evidence="9">
    <location>
        <begin position="1"/>
        <end position="13"/>
    </location>
</feature>
<reference evidence="11 12" key="1">
    <citation type="journal article" date="2018" name="Mol. Biol. Evol.">
        <title>Broad Genomic Sampling Reveals a Smut Pathogenic Ancestry of the Fungal Clade Ustilaginomycotina.</title>
        <authorList>
            <person name="Kijpornyongpan T."/>
            <person name="Mondo S.J."/>
            <person name="Barry K."/>
            <person name="Sandor L."/>
            <person name="Lee J."/>
            <person name="Lipzen A."/>
            <person name="Pangilinan J."/>
            <person name="LaButti K."/>
            <person name="Hainaut M."/>
            <person name="Henrissat B."/>
            <person name="Grigoriev I.V."/>
            <person name="Spatafora J.W."/>
            <person name="Aime M.C."/>
        </authorList>
    </citation>
    <scope>NUCLEOTIDE SEQUENCE [LARGE SCALE GENOMIC DNA]</scope>
    <source>
        <strain evidence="11 12">MCA 4198</strain>
    </source>
</reference>
<comment type="catalytic activity">
    <reaction evidence="8">
        <text>L-threonyl-[protein] + ATP = O-phospho-L-threonyl-[protein] + ADP + H(+)</text>
        <dbReference type="Rhea" id="RHEA:46608"/>
        <dbReference type="Rhea" id="RHEA-COMP:11060"/>
        <dbReference type="Rhea" id="RHEA-COMP:11605"/>
        <dbReference type="ChEBI" id="CHEBI:15378"/>
        <dbReference type="ChEBI" id="CHEBI:30013"/>
        <dbReference type="ChEBI" id="CHEBI:30616"/>
        <dbReference type="ChEBI" id="CHEBI:61977"/>
        <dbReference type="ChEBI" id="CHEBI:456216"/>
        <dbReference type="EC" id="2.7.11.24"/>
    </reaction>
</comment>
<feature type="binding site" evidence="7">
    <location>
        <position position="134"/>
    </location>
    <ligand>
        <name>ATP</name>
        <dbReference type="ChEBI" id="CHEBI:30616"/>
    </ligand>
</feature>
<dbReference type="InterPro" id="IPR000719">
    <property type="entry name" value="Prot_kinase_dom"/>
</dbReference>
<keyword evidence="8" id="KW-0460">Magnesium</keyword>
<sequence length="776" mass="84358">MVLTPPPPPPPAPSQQSVHKSNGVGASSSTSSSAINGASESHQVGQRQAMRSRTRTRQAGPSAARPGMPRYSSEDHPLSPHKLAERGYHTFTCLGVPFHVHKRYTFLRELGIGAYGCVALARDEILGCNVAIKKVTRVFEKDVLARRALREVAVLRHIGLCDNVTALLDFDTAFIDFNEIYLMLEASEADLSQIIRSGQALSDAHLQYFIAQILRGTRYMHSANIIHRDLKPGNLLVNADCQLKLCDFGLARAFADRPSATSPILANVSSSPGQDSPRHYDSMPESPVGQQDQQPDAPPMHQLSDRPSRLRTTKLDFPGGPLTEYVATRWYRAPEIMLCFKRGYGCEIDVWSVGCILAELLAGKPIFAGKDYVDQIARINNVLGSPKDSTIAKVGSERAKTYVQSLPKMPAVPLAKMYPNANPEAVDLLSKMLTWDPDERITADEALRHPWLKQYHRSNANWTPPPSFSRFAEVELIDSIGDFRLALERESDEMRLELAALEAEERRELEEEEARRRAAGSNQDGGGEEEEEANHATNYSSSSGHQSSSRAPGPSSSPSNSPYVTPTSLATSTDGCSPAYETDLTSASAPLSVAGSFASSSSKPPHRKGPRAGLEALSAANKLPNGSQEQSKALYATLGVMAAPDQVANDEEIRTTRSGFRRRALSNAPSRPVSLRKAGSATDLRCLAASSPPSAVASTPKVRLSDVIRRPSLQREDFDGVVDQTSSLFEWLDVASWHKWASKHSGDEGSDQTIGRHGDSTAGTTSETEVGEPLCN</sequence>
<evidence type="ECO:0000256" key="5">
    <source>
        <dbReference type="ARBA" id="ARBA00022777"/>
    </source>
</evidence>
<dbReference type="STRING" id="215250.A0A316YYT4"/>
<dbReference type="InterPro" id="IPR003527">
    <property type="entry name" value="MAP_kinase_CS"/>
</dbReference>
<dbReference type="Pfam" id="PF00069">
    <property type="entry name" value="Pkinase"/>
    <property type="match status" value="2"/>
</dbReference>
<evidence type="ECO:0000256" key="2">
    <source>
        <dbReference type="ARBA" id="ARBA00022527"/>
    </source>
</evidence>
<dbReference type="PROSITE" id="PS50011">
    <property type="entry name" value="PROTEIN_KINASE_DOM"/>
    <property type="match status" value="1"/>
</dbReference>
<evidence type="ECO:0000313" key="11">
    <source>
        <dbReference type="EMBL" id="PWN93808.1"/>
    </source>
</evidence>
<dbReference type="SUPFAM" id="SSF56112">
    <property type="entry name" value="Protein kinase-like (PK-like)"/>
    <property type="match status" value="1"/>
</dbReference>
<dbReference type="Gene3D" id="3.30.200.20">
    <property type="entry name" value="Phosphorylase Kinase, domain 1"/>
    <property type="match status" value="1"/>
</dbReference>
<evidence type="ECO:0000313" key="12">
    <source>
        <dbReference type="Proteomes" id="UP000245768"/>
    </source>
</evidence>
<organism evidence="11 12">
    <name type="scientific">Acaromyces ingoldii</name>
    <dbReference type="NCBI Taxonomy" id="215250"/>
    <lineage>
        <taxon>Eukaryota</taxon>
        <taxon>Fungi</taxon>
        <taxon>Dikarya</taxon>
        <taxon>Basidiomycota</taxon>
        <taxon>Ustilaginomycotina</taxon>
        <taxon>Exobasidiomycetes</taxon>
        <taxon>Exobasidiales</taxon>
        <taxon>Cryptobasidiaceae</taxon>
        <taxon>Acaromyces</taxon>
    </lineage>
</organism>
<dbReference type="PROSITE" id="PS01351">
    <property type="entry name" value="MAPK"/>
    <property type="match status" value="1"/>
</dbReference>
<evidence type="ECO:0000256" key="8">
    <source>
        <dbReference type="RuleBase" id="RU361165"/>
    </source>
</evidence>
<comment type="activity regulation">
    <text evidence="8">Activated by threonine and tyrosine phosphorylation.</text>
</comment>
<dbReference type="InterPro" id="IPR008271">
    <property type="entry name" value="Ser/Thr_kinase_AS"/>
</dbReference>
<feature type="region of interest" description="Disordered" evidence="9">
    <location>
        <begin position="594"/>
        <end position="628"/>
    </location>
</feature>
<dbReference type="EC" id="2.7.11.24" evidence="1 8"/>
<name>A0A316YYT4_9BASI</name>
<accession>A0A316YYT4</accession>
<gene>
    <name evidence="11" type="ORF">FA10DRAFT_258033</name>
</gene>
<dbReference type="Proteomes" id="UP000245768">
    <property type="component" value="Unassembled WGS sequence"/>
</dbReference>
<dbReference type="InParanoid" id="A0A316YYT4"/>
<evidence type="ECO:0000259" key="10">
    <source>
        <dbReference type="PROSITE" id="PS50011"/>
    </source>
</evidence>
<keyword evidence="12" id="KW-1185">Reference proteome</keyword>
<proteinExistence type="inferred from homology"/>
<dbReference type="PROSITE" id="PS00107">
    <property type="entry name" value="PROTEIN_KINASE_ATP"/>
    <property type="match status" value="1"/>
</dbReference>
<comment type="cofactor">
    <cofactor evidence="8">
        <name>Mg(2+)</name>
        <dbReference type="ChEBI" id="CHEBI:18420"/>
    </cofactor>
</comment>
<evidence type="ECO:0000256" key="4">
    <source>
        <dbReference type="ARBA" id="ARBA00022741"/>
    </source>
</evidence>
<feature type="region of interest" description="Disordered" evidence="9">
    <location>
        <begin position="264"/>
        <end position="315"/>
    </location>
</feature>
<feature type="compositionally biased region" description="Low complexity" evidence="9">
    <location>
        <begin position="540"/>
        <end position="568"/>
    </location>
</feature>
<feature type="compositionally biased region" description="Polar residues" evidence="9">
    <location>
        <begin position="264"/>
        <end position="274"/>
    </location>
</feature>
<dbReference type="RefSeq" id="XP_025381006.1">
    <property type="nucleotide sequence ID" value="XM_025519886.1"/>
</dbReference>
<dbReference type="PROSITE" id="PS00108">
    <property type="entry name" value="PROTEIN_KINASE_ST"/>
    <property type="match status" value="1"/>
</dbReference>
<dbReference type="InterPro" id="IPR017441">
    <property type="entry name" value="Protein_kinase_ATP_BS"/>
</dbReference>
<dbReference type="EMBL" id="KZ819634">
    <property type="protein sequence ID" value="PWN93808.1"/>
    <property type="molecule type" value="Genomic_DNA"/>
</dbReference>
<feature type="compositionally biased region" description="Low complexity" evidence="9">
    <location>
        <begin position="21"/>
        <end position="41"/>
    </location>
</feature>